<accession>A0ABW4NZ03</accession>
<evidence type="ECO:0000259" key="5">
    <source>
        <dbReference type="Pfam" id="PF00296"/>
    </source>
</evidence>
<keyword evidence="7" id="KW-1185">Reference proteome</keyword>
<keyword evidence="2" id="KW-0288">FMN</keyword>
<evidence type="ECO:0000313" key="7">
    <source>
        <dbReference type="Proteomes" id="UP001597286"/>
    </source>
</evidence>
<proteinExistence type="predicted"/>
<evidence type="ECO:0000256" key="1">
    <source>
        <dbReference type="ARBA" id="ARBA00022630"/>
    </source>
</evidence>
<evidence type="ECO:0000256" key="3">
    <source>
        <dbReference type="ARBA" id="ARBA00023002"/>
    </source>
</evidence>
<dbReference type="SUPFAM" id="SSF51679">
    <property type="entry name" value="Bacterial luciferase-like"/>
    <property type="match status" value="1"/>
</dbReference>
<dbReference type="Gene3D" id="3.20.20.30">
    <property type="entry name" value="Luciferase-like domain"/>
    <property type="match status" value="1"/>
</dbReference>
<organism evidence="6 7">
    <name type="scientific">Rhodococcus gannanensis</name>
    <dbReference type="NCBI Taxonomy" id="1960308"/>
    <lineage>
        <taxon>Bacteria</taxon>
        <taxon>Bacillati</taxon>
        <taxon>Actinomycetota</taxon>
        <taxon>Actinomycetes</taxon>
        <taxon>Mycobacteriales</taxon>
        <taxon>Nocardiaceae</taxon>
        <taxon>Rhodococcus</taxon>
    </lineage>
</organism>
<dbReference type="CDD" id="cd01094">
    <property type="entry name" value="Alkanesulfonate_monoxygenase"/>
    <property type="match status" value="1"/>
</dbReference>
<gene>
    <name evidence="6" type="ORF">ACFSJG_04270</name>
</gene>
<dbReference type="Proteomes" id="UP001597286">
    <property type="component" value="Unassembled WGS sequence"/>
</dbReference>
<evidence type="ECO:0000256" key="2">
    <source>
        <dbReference type="ARBA" id="ARBA00022643"/>
    </source>
</evidence>
<keyword evidence="4" id="KW-0503">Monooxygenase</keyword>
<keyword evidence="3 6" id="KW-0560">Oxidoreductase</keyword>
<reference evidence="7" key="1">
    <citation type="journal article" date="2019" name="Int. J. Syst. Evol. Microbiol.">
        <title>The Global Catalogue of Microorganisms (GCM) 10K type strain sequencing project: providing services to taxonomists for standard genome sequencing and annotation.</title>
        <authorList>
            <consortium name="The Broad Institute Genomics Platform"/>
            <consortium name="The Broad Institute Genome Sequencing Center for Infectious Disease"/>
            <person name="Wu L."/>
            <person name="Ma J."/>
        </authorList>
    </citation>
    <scope>NUCLEOTIDE SEQUENCE [LARGE SCALE GENOMIC DNA]</scope>
    <source>
        <strain evidence="7">DT72</strain>
    </source>
</reference>
<name>A0ABW4NZ03_9NOCA</name>
<dbReference type="GO" id="GO:0016491">
    <property type="term" value="F:oxidoreductase activity"/>
    <property type="evidence" value="ECO:0007669"/>
    <property type="project" value="UniProtKB-KW"/>
</dbReference>
<dbReference type="Pfam" id="PF00296">
    <property type="entry name" value="Bac_luciferase"/>
    <property type="match status" value="1"/>
</dbReference>
<dbReference type="EC" id="1.-.-.-" evidence="6"/>
<dbReference type="PANTHER" id="PTHR42847:SF4">
    <property type="entry name" value="ALKANESULFONATE MONOOXYGENASE-RELATED"/>
    <property type="match status" value="1"/>
</dbReference>
<dbReference type="InterPro" id="IPR036661">
    <property type="entry name" value="Luciferase-like_sf"/>
</dbReference>
<feature type="domain" description="Luciferase-like" evidence="5">
    <location>
        <begin position="21"/>
        <end position="322"/>
    </location>
</feature>
<dbReference type="InterPro" id="IPR050172">
    <property type="entry name" value="SsuD_RutA_monooxygenase"/>
</dbReference>
<evidence type="ECO:0000256" key="4">
    <source>
        <dbReference type="ARBA" id="ARBA00023033"/>
    </source>
</evidence>
<dbReference type="InterPro" id="IPR011251">
    <property type="entry name" value="Luciferase-like_dom"/>
</dbReference>
<sequence>MPVEFISQVHVRDSSDLYPKPGADIDVDFLRRYAGALEEAGFDYTLVPYGSKGFSAFGVADALSQLTERIKLVVALRPNIIHPVAAAQALSTLDHLSRGRAVVHIISGGTDAEQARQGDYLSKSERYERSAEFIEILRRAWTETEPWNHAGKHYRFDDFVADLRPVSGTIPISLGGSSADAYRVGGSSADIFGLWGEPLAQTREQIASIHDQAELSGRADKPRIWVTFRPIIAATEEKAWEKAHTILGALQRNNTAASAGNVPENVGSRRLLEAAKAGELHDRALWTPTATATNASGASTALVGTPETVAQAILDYVELGADLISIRGYDNLNDVVDYGKYLLPILREELATTSV</sequence>
<dbReference type="RefSeq" id="WP_378483966.1">
    <property type="nucleotide sequence ID" value="NZ_JBHUFB010000007.1"/>
</dbReference>
<evidence type="ECO:0000313" key="6">
    <source>
        <dbReference type="EMBL" id="MFD1811418.1"/>
    </source>
</evidence>
<comment type="caution">
    <text evidence="6">The sequence shown here is derived from an EMBL/GenBank/DDBJ whole genome shotgun (WGS) entry which is preliminary data.</text>
</comment>
<dbReference type="PANTHER" id="PTHR42847">
    <property type="entry name" value="ALKANESULFONATE MONOOXYGENASE"/>
    <property type="match status" value="1"/>
</dbReference>
<keyword evidence="1" id="KW-0285">Flavoprotein</keyword>
<dbReference type="EMBL" id="JBHUFB010000007">
    <property type="protein sequence ID" value="MFD1811418.1"/>
    <property type="molecule type" value="Genomic_DNA"/>
</dbReference>
<protein>
    <submittedName>
        <fullName evidence="6">LLM class flavin-dependent oxidoreductase</fullName>
        <ecNumber evidence="6">1.-.-.-</ecNumber>
    </submittedName>
</protein>